<dbReference type="RefSeq" id="WP_069004606.1">
    <property type="nucleotide sequence ID" value="NZ_LVJW01000003.1"/>
</dbReference>
<dbReference type="Gene3D" id="3.40.640.10">
    <property type="entry name" value="Type I PLP-dependent aspartate aminotransferase-like (Major domain)"/>
    <property type="match status" value="1"/>
</dbReference>
<dbReference type="GO" id="GO:0030170">
    <property type="term" value="F:pyridoxal phosphate binding"/>
    <property type="evidence" value="ECO:0007669"/>
    <property type="project" value="TreeGrafter"/>
</dbReference>
<evidence type="ECO:0000313" key="7">
    <source>
        <dbReference type="Proteomes" id="UP000094849"/>
    </source>
</evidence>
<evidence type="ECO:0000256" key="2">
    <source>
        <dbReference type="ARBA" id="ARBA00037999"/>
    </source>
</evidence>
<dbReference type="SUPFAM" id="SSF53383">
    <property type="entry name" value="PLP-dependent transferases"/>
    <property type="match status" value="1"/>
</dbReference>
<dbReference type="OrthoDB" id="9804264at2"/>
<evidence type="ECO:0000256" key="1">
    <source>
        <dbReference type="ARBA" id="ARBA00022898"/>
    </source>
</evidence>
<keyword evidence="7" id="KW-1185">Reference proteome</keyword>
<dbReference type="InterPro" id="IPR015421">
    <property type="entry name" value="PyrdxlP-dep_Trfase_major"/>
</dbReference>
<sequence length="372" mass="41599">MSNTYVTQPSLPPLDEFVQLLQQIWSSKRLTNNGPFHEQFENALAEYLDVPFVSLFCNGMMALQVGLQSLKITGEVITTPYTFPATTHAIYWNHCTPVFCDIDPLTCNIDPEKIESLISPKTTCILPVHVYGMPCRIESIKHIADTYGLKVIYDAAHAFGTKLNGTSLCSFGDLSILSFHATKVFNTFEGGALVIHDEKLKRRVDYLKNFGFANETTVVAPGSNGKMNEMQSALGLLQLKHVDESIRQRVQLAELYRQLLNNIPGITLLDPIEHLTPNGAYCPIFVEQQSYGKSRDQLYQILQHESIYGRRYFYPLISQLPAYRGLPSAAPDRLQIAVTAAKQVICLPLYADLTAETVERIAQIVRDNAVPG</sequence>
<keyword evidence="1 4" id="KW-0663">Pyridoxal phosphate</keyword>
<dbReference type="Pfam" id="PF01041">
    <property type="entry name" value="DegT_DnrJ_EryC1"/>
    <property type="match status" value="1"/>
</dbReference>
<protein>
    <submittedName>
        <fullName evidence="6">Aminotransferase</fullName>
    </submittedName>
</protein>
<dbReference type="GO" id="GO:0008483">
    <property type="term" value="F:transaminase activity"/>
    <property type="evidence" value="ECO:0007669"/>
    <property type="project" value="UniProtKB-KW"/>
</dbReference>
<accession>A0A1E2UQV5</accession>
<dbReference type="STRING" id="1818881.A3196_08940"/>
<dbReference type="PANTHER" id="PTHR30244:SF9">
    <property type="entry name" value="PROTEIN RV3402C"/>
    <property type="match status" value="1"/>
</dbReference>
<organism evidence="6 7">
    <name type="scientific">Candidatus Thiodiazotropha endoloripes</name>
    <dbReference type="NCBI Taxonomy" id="1818881"/>
    <lineage>
        <taxon>Bacteria</taxon>
        <taxon>Pseudomonadati</taxon>
        <taxon>Pseudomonadota</taxon>
        <taxon>Gammaproteobacteria</taxon>
        <taxon>Chromatiales</taxon>
        <taxon>Sedimenticolaceae</taxon>
        <taxon>Candidatus Thiodiazotropha</taxon>
    </lineage>
</organism>
<dbReference type="PANTHER" id="PTHR30244">
    <property type="entry name" value="TRANSAMINASE"/>
    <property type="match status" value="1"/>
</dbReference>
<comment type="similarity">
    <text evidence="2 5">Belongs to the DegT/DnrJ/EryC1 family.</text>
</comment>
<evidence type="ECO:0000313" key="6">
    <source>
        <dbReference type="EMBL" id="ODB96874.1"/>
    </source>
</evidence>
<evidence type="ECO:0000256" key="5">
    <source>
        <dbReference type="RuleBase" id="RU004508"/>
    </source>
</evidence>
<dbReference type="GO" id="GO:0000271">
    <property type="term" value="P:polysaccharide biosynthetic process"/>
    <property type="evidence" value="ECO:0007669"/>
    <property type="project" value="TreeGrafter"/>
</dbReference>
<dbReference type="InterPro" id="IPR000653">
    <property type="entry name" value="DegT/StrS_aminotransferase"/>
</dbReference>
<dbReference type="Proteomes" id="UP000094849">
    <property type="component" value="Unassembled WGS sequence"/>
</dbReference>
<dbReference type="InterPro" id="IPR015424">
    <property type="entry name" value="PyrdxlP-dep_Trfase"/>
</dbReference>
<keyword evidence="6" id="KW-0032">Aminotransferase</keyword>
<name>A0A1E2UQV5_9GAMM</name>
<gene>
    <name evidence="6" type="ORF">A3196_08940</name>
</gene>
<reference evidence="6 7" key="1">
    <citation type="submission" date="2016-03" db="EMBL/GenBank/DDBJ databases">
        <title>Chemosynthetic sulphur-oxidizing symbionts of marine invertebrate animals are capable of nitrogen fixation.</title>
        <authorList>
            <person name="Petersen J.M."/>
            <person name="Kemper A."/>
            <person name="Gruber-Vodicka H."/>
            <person name="Cardini U."/>
            <person name="Geest Mvander."/>
            <person name="Kleiner M."/>
            <person name="Bulgheresi S."/>
            <person name="Fussmann M."/>
            <person name="Herbold C."/>
            <person name="Seah B.K.B."/>
            <person name="Antony C.Paul."/>
            <person name="Liu D."/>
            <person name="Belitz A."/>
            <person name="Weber M."/>
        </authorList>
    </citation>
    <scope>NUCLEOTIDE SEQUENCE [LARGE SCALE GENOMIC DNA]</scope>
    <source>
        <strain evidence="6">G_D</strain>
    </source>
</reference>
<proteinExistence type="inferred from homology"/>
<dbReference type="PIRSF" id="PIRSF000390">
    <property type="entry name" value="PLP_StrS"/>
    <property type="match status" value="1"/>
</dbReference>
<feature type="modified residue" description="N6-(pyridoxal phosphate)lysine" evidence="4">
    <location>
        <position position="183"/>
    </location>
</feature>
<evidence type="ECO:0000256" key="4">
    <source>
        <dbReference type="PIRSR" id="PIRSR000390-2"/>
    </source>
</evidence>
<dbReference type="CDD" id="cd00616">
    <property type="entry name" value="AHBA_syn"/>
    <property type="match status" value="1"/>
</dbReference>
<evidence type="ECO:0000256" key="3">
    <source>
        <dbReference type="PIRSR" id="PIRSR000390-1"/>
    </source>
</evidence>
<keyword evidence="6" id="KW-0808">Transferase</keyword>
<dbReference type="AlphaFoldDB" id="A0A1E2UQV5"/>
<dbReference type="EMBL" id="LVJZ01000003">
    <property type="protein sequence ID" value="ODB96874.1"/>
    <property type="molecule type" value="Genomic_DNA"/>
</dbReference>
<comment type="caution">
    <text evidence="6">The sequence shown here is derived from an EMBL/GenBank/DDBJ whole genome shotgun (WGS) entry which is preliminary data.</text>
</comment>
<feature type="active site" description="Proton acceptor" evidence="3">
    <location>
        <position position="183"/>
    </location>
</feature>